<dbReference type="Proteomes" id="UP001596548">
    <property type="component" value="Unassembled WGS sequence"/>
</dbReference>
<accession>A0ABW2HSD9</accession>
<comment type="caution">
    <text evidence="1">The sequence shown here is derived from an EMBL/GenBank/DDBJ whole genome shotgun (WGS) entry which is preliminary data.</text>
</comment>
<dbReference type="RefSeq" id="WP_378969859.1">
    <property type="nucleotide sequence ID" value="NZ_JBHTBJ010000012.1"/>
</dbReference>
<organism evidence="1 2">
    <name type="scientific">Paractinoplanes rhizophilus</name>
    <dbReference type="NCBI Taxonomy" id="1416877"/>
    <lineage>
        <taxon>Bacteria</taxon>
        <taxon>Bacillati</taxon>
        <taxon>Actinomycetota</taxon>
        <taxon>Actinomycetes</taxon>
        <taxon>Micromonosporales</taxon>
        <taxon>Micromonosporaceae</taxon>
        <taxon>Paractinoplanes</taxon>
    </lineage>
</organism>
<protein>
    <submittedName>
        <fullName evidence="1">Uncharacterized protein</fullName>
    </submittedName>
</protein>
<dbReference type="EMBL" id="JBHTBJ010000012">
    <property type="protein sequence ID" value="MFC7276033.1"/>
    <property type="molecule type" value="Genomic_DNA"/>
</dbReference>
<reference evidence="2" key="1">
    <citation type="journal article" date="2019" name="Int. J. Syst. Evol. Microbiol.">
        <title>The Global Catalogue of Microorganisms (GCM) 10K type strain sequencing project: providing services to taxonomists for standard genome sequencing and annotation.</title>
        <authorList>
            <consortium name="The Broad Institute Genomics Platform"/>
            <consortium name="The Broad Institute Genome Sequencing Center for Infectious Disease"/>
            <person name="Wu L."/>
            <person name="Ma J."/>
        </authorList>
    </citation>
    <scope>NUCLEOTIDE SEQUENCE [LARGE SCALE GENOMIC DNA]</scope>
    <source>
        <strain evidence="2">XZYJT-10</strain>
    </source>
</reference>
<evidence type="ECO:0000313" key="1">
    <source>
        <dbReference type="EMBL" id="MFC7276033.1"/>
    </source>
</evidence>
<keyword evidence="2" id="KW-1185">Reference proteome</keyword>
<proteinExistence type="predicted"/>
<name>A0ABW2HSD9_9ACTN</name>
<gene>
    <name evidence="1" type="ORF">ACFQS1_18730</name>
</gene>
<sequence>MDKTITAYTSTDLAGDPESYWFSSQWLRGSRHLAVRSAPVIAVVQELATILRDEQTPAPHALLALRRAVRLLAVLAGGTRDENRRREDYRHDLDIDLDVERGRILDLEDAARSVNSTRFAATWLRGSPAEAIRTAPVIAIVDTLLGDLTGVAPAAEVYRRLRHAVQVLSVFAREDRHEPDHRPER</sequence>
<evidence type="ECO:0000313" key="2">
    <source>
        <dbReference type="Proteomes" id="UP001596548"/>
    </source>
</evidence>